<evidence type="ECO:0000256" key="1">
    <source>
        <dbReference type="ARBA" id="ARBA00006484"/>
    </source>
</evidence>
<evidence type="ECO:0000313" key="3">
    <source>
        <dbReference type="Proteomes" id="UP000018851"/>
    </source>
</evidence>
<keyword evidence="3" id="KW-1185">Reference proteome</keyword>
<name>W0A2Z8_9SPHN</name>
<dbReference type="Pfam" id="PF13561">
    <property type="entry name" value="adh_short_C2"/>
    <property type="match status" value="1"/>
</dbReference>
<dbReference type="AlphaFoldDB" id="W0A2Z8"/>
<dbReference type="EMBL" id="CP006644">
    <property type="protein sequence ID" value="AHE52324.1"/>
    <property type="molecule type" value="Genomic_DNA"/>
</dbReference>
<dbReference type="STRING" id="1123269.NX02_02830"/>
<dbReference type="eggNOG" id="COG1028">
    <property type="taxonomic scope" value="Bacteria"/>
</dbReference>
<accession>W0A2Z8</accession>
<dbReference type="PRINTS" id="PR00081">
    <property type="entry name" value="GDHRDH"/>
</dbReference>
<proteinExistence type="inferred from homology"/>
<dbReference type="InterPro" id="IPR036291">
    <property type="entry name" value="NAD(P)-bd_dom_sf"/>
</dbReference>
<dbReference type="KEGG" id="ssan:NX02_02830"/>
<gene>
    <name evidence="2" type="ORF">NX02_02830</name>
</gene>
<protein>
    <submittedName>
        <fullName evidence="2">Uncharacterized protein</fullName>
    </submittedName>
</protein>
<dbReference type="PANTHER" id="PTHR42879">
    <property type="entry name" value="3-OXOACYL-(ACYL-CARRIER-PROTEIN) REDUCTASE"/>
    <property type="match status" value="1"/>
</dbReference>
<dbReference type="Gene3D" id="3.40.50.720">
    <property type="entry name" value="NAD(P)-binding Rossmann-like Domain"/>
    <property type="match status" value="1"/>
</dbReference>
<dbReference type="InterPro" id="IPR050259">
    <property type="entry name" value="SDR"/>
</dbReference>
<dbReference type="HOGENOM" id="CLU_010194_47_12_5"/>
<dbReference type="InterPro" id="IPR002347">
    <property type="entry name" value="SDR_fam"/>
</dbReference>
<sequence>MARDGVTVNAVAPGYTDTEMVAAVPPEIMETIVARIPVGRLAQPTDIGRCVAFLVAEEAGFITGSTLSVNGGQAII</sequence>
<dbReference type="PATRIC" id="fig|1123269.5.peg.548"/>
<comment type="similarity">
    <text evidence="1">Belongs to the short-chain dehydrogenases/reductases (SDR) family.</text>
</comment>
<dbReference type="SUPFAM" id="SSF51735">
    <property type="entry name" value="NAD(P)-binding Rossmann-fold domains"/>
    <property type="match status" value="1"/>
</dbReference>
<organism evidence="2 3">
    <name type="scientific">Sphingomonas sanxanigenens DSM 19645 = NX02</name>
    <dbReference type="NCBI Taxonomy" id="1123269"/>
    <lineage>
        <taxon>Bacteria</taxon>
        <taxon>Pseudomonadati</taxon>
        <taxon>Pseudomonadota</taxon>
        <taxon>Alphaproteobacteria</taxon>
        <taxon>Sphingomonadales</taxon>
        <taxon>Sphingomonadaceae</taxon>
        <taxon>Sphingomonas</taxon>
    </lineage>
</organism>
<evidence type="ECO:0000313" key="2">
    <source>
        <dbReference type="EMBL" id="AHE52324.1"/>
    </source>
</evidence>
<reference evidence="2 3" key="1">
    <citation type="submission" date="2013-07" db="EMBL/GenBank/DDBJ databases">
        <title>Completed genome of Sphingomonas sanxanigenens NX02.</title>
        <authorList>
            <person name="Ma T."/>
            <person name="Huang H."/>
            <person name="Wu M."/>
            <person name="Li X."/>
            <person name="Li G."/>
        </authorList>
    </citation>
    <scope>NUCLEOTIDE SEQUENCE [LARGE SCALE GENOMIC DNA]</scope>
    <source>
        <strain evidence="2 3">NX02</strain>
    </source>
</reference>
<dbReference type="Proteomes" id="UP000018851">
    <property type="component" value="Chromosome"/>
</dbReference>
<dbReference type="PANTHER" id="PTHR42879:SF2">
    <property type="entry name" value="3-OXOACYL-[ACYL-CARRIER-PROTEIN] REDUCTASE FABG"/>
    <property type="match status" value="1"/>
</dbReference>